<dbReference type="eggNOG" id="KOG1198">
    <property type="taxonomic scope" value="Eukaryota"/>
</dbReference>
<accession>R4X8J1</accession>
<name>R4X8J1_TAPDE</name>
<dbReference type="Gene3D" id="3.90.180.10">
    <property type="entry name" value="Medium-chain alcohol dehydrogenases, catalytic domain"/>
    <property type="match status" value="1"/>
</dbReference>
<feature type="domain" description="Enoyl reductase (ER)" evidence="1">
    <location>
        <begin position="15"/>
        <end position="336"/>
    </location>
</feature>
<dbReference type="SUPFAM" id="SSF51735">
    <property type="entry name" value="NAD(P)-binding Rossmann-fold domains"/>
    <property type="match status" value="1"/>
</dbReference>
<gene>
    <name evidence="2" type="ORF">TAPDE_001465</name>
</gene>
<dbReference type="Gene3D" id="3.40.50.720">
    <property type="entry name" value="NAD(P)-binding Rossmann-like Domain"/>
    <property type="match status" value="1"/>
</dbReference>
<evidence type="ECO:0000313" key="2">
    <source>
        <dbReference type="EMBL" id="CCG81650.1"/>
    </source>
</evidence>
<evidence type="ECO:0000313" key="3">
    <source>
        <dbReference type="Proteomes" id="UP000013776"/>
    </source>
</evidence>
<reference evidence="2 3" key="1">
    <citation type="journal article" date="2013" name="MBio">
        <title>Genome sequencing of the plant pathogen Taphrina deformans, the causal agent of peach leaf curl.</title>
        <authorList>
            <person name="Cisse O.H."/>
            <person name="Almeida J.M.G.C.F."/>
            <person name="Fonseca A."/>
            <person name="Kumar A.A."/>
            <person name="Salojaervi J."/>
            <person name="Overmyer K."/>
            <person name="Hauser P.M."/>
            <person name="Pagni M."/>
        </authorList>
    </citation>
    <scope>NUCLEOTIDE SEQUENCE [LARGE SCALE GENOMIC DNA]</scope>
    <source>
        <strain evidence="3">PYCC 5710 / ATCC 11124 / CBS 356.35 / IMI 108563 / JCM 9778 / NBRC 8474</strain>
    </source>
</reference>
<dbReference type="STRING" id="1097556.R4X8J1"/>
<dbReference type="SUPFAM" id="SSF50129">
    <property type="entry name" value="GroES-like"/>
    <property type="match status" value="1"/>
</dbReference>
<dbReference type="Pfam" id="PF00107">
    <property type="entry name" value="ADH_zinc_N"/>
    <property type="match status" value="1"/>
</dbReference>
<dbReference type="InterPro" id="IPR013149">
    <property type="entry name" value="ADH-like_C"/>
</dbReference>
<dbReference type="SMART" id="SM00829">
    <property type="entry name" value="PKS_ER"/>
    <property type="match status" value="1"/>
</dbReference>
<dbReference type="OrthoDB" id="449487at2759"/>
<comment type="caution">
    <text evidence="2">The sequence shown here is derived from an EMBL/GenBank/DDBJ whole genome shotgun (WGS) entry which is preliminary data.</text>
</comment>
<dbReference type="VEuPathDB" id="FungiDB:TAPDE_001465"/>
<sequence length="356" mass="37419">MKQIIIDSSAGGKAGTTWFPLVTKELPTPSVLPGKLLVQVTAGALNHRDVFQRQNAYPSLSVDSPVGADGVGVVTDGSAKLKGKRVLFTPGHGWESDPAAPEGAYGILGGQTGMIGTLTEYTLVDEDQVELCPEHLTDVEAAALPLAGLTAFRALFTKGQCKKGSNILITGIGGGVALYALQFAVAAGANVWVTSGSEEKLAQAKKLGAKGGINYKTEKWGKALAKDLSAKLDLVIDSAGGNIVADVLPCLKPGSPIVAYGMTTAPKITISMAAILANVEYRGSTMGSKAEFRRMLAFVAEHKIRPVVHKVYIGLDAAEDAFVEMRDGKQFGKLVITVNPAVAGADCYKRFRETFL</sequence>
<dbReference type="InterPro" id="IPR013154">
    <property type="entry name" value="ADH-like_N"/>
</dbReference>
<dbReference type="CDD" id="cd08276">
    <property type="entry name" value="MDR7"/>
    <property type="match status" value="1"/>
</dbReference>
<dbReference type="GO" id="GO:0016491">
    <property type="term" value="F:oxidoreductase activity"/>
    <property type="evidence" value="ECO:0007669"/>
    <property type="project" value="InterPro"/>
</dbReference>
<dbReference type="EMBL" id="CAHR02000052">
    <property type="protein sequence ID" value="CCG81650.1"/>
    <property type="molecule type" value="Genomic_DNA"/>
</dbReference>
<dbReference type="PANTHER" id="PTHR45033:SF3">
    <property type="entry name" value="DEHYDROGENASE, PUTATIVE (AFU_ORTHOLOGUE AFUA_2G13270)-RELATED"/>
    <property type="match status" value="1"/>
</dbReference>
<evidence type="ECO:0000259" key="1">
    <source>
        <dbReference type="SMART" id="SM00829"/>
    </source>
</evidence>
<dbReference type="Proteomes" id="UP000013776">
    <property type="component" value="Unassembled WGS sequence"/>
</dbReference>
<dbReference type="InterPro" id="IPR011032">
    <property type="entry name" value="GroES-like_sf"/>
</dbReference>
<dbReference type="InterPro" id="IPR020843">
    <property type="entry name" value="ER"/>
</dbReference>
<organism evidence="2 3">
    <name type="scientific">Taphrina deformans (strain PYCC 5710 / ATCC 11124 / CBS 356.35 / IMI 108563 / JCM 9778 / NBRC 8474)</name>
    <name type="common">Peach leaf curl fungus</name>
    <name type="synonym">Lalaria deformans</name>
    <dbReference type="NCBI Taxonomy" id="1097556"/>
    <lineage>
        <taxon>Eukaryota</taxon>
        <taxon>Fungi</taxon>
        <taxon>Dikarya</taxon>
        <taxon>Ascomycota</taxon>
        <taxon>Taphrinomycotina</taxon>
        <taxon>Taphrinomycetes</taxon>
        <taxon>Taphrinales</taxon>
        <taxon>Taphrinaceae</taxon>
        <taxon>Taphrina</taxon>
    </lineage>
</organism>
<protein>
    <recommendedName>
        <fullName evidence="1">Enoyl reductase (ER) domain-containing protein</fullName>
    </recommendedName>
</protein>
<proteinExistence type="predicted"/>
<keyword evidence="3" id="KW-1185">Reference proteome</keyword>
<dbReference type="FunFam" id="3.40.50.720:FF:000481">
    <property type="entry name" value="Alcohol dehydrogenase, variant"/>
    <property type="match status" value="1"/>
</dbReference>
<dbReference type="PANTHER" id="PTHR45033">
    <property type="match status" value="1"/>
</dbReference>
<dbReference type="AlphaFoldDB" id="R4X8J1"/>
<dbReference type="InterPro" id="IPR052711">
    <property type="entry name" value="Zinc_ADH-like"/>
</dbReference>
<dbReference type="Pfam" id="PF08240">
    <property type="entry name" value="ADH_N"/>
    <property type="match status" value="1"/>
</dbReference>
<dbReference type="InterPro" id="IPR036291">
    <property type="entry name" value="NAD(P)-bd_dom_sf"/>
</dbReference>